<protein>
    <submittedName>
        <fullName evidence="1">Uncharacterized protein</fullName>
    </submittedName>
</protein>
<sequence>MQRHDGRVGLFVRDRACFRWFRELSGAVEDLDFLLFAMQDRPGRVMEQGALAGVLFFVDGAARPIAAFRSIASSGRSANQARQCRVR</sequence>
<organism evidence="1 2">
    <name type="scientific">Xanthomonas dyei</name>
    <dbReference type="NCBI Taxonomy" id="743699"/>
    <lineage>
        <taxon>Bacteria</taxon>
        <taxon>Pseudomonadati</taxon>
        <taxon>Pseudomonadota</taxon>
        <taxon>Gammaproteobacteria</taxon>
        <taxon>Lysobacterales</taxon>
        <taxon>Lysobacteraceae</taxon>
        <taxon>Xanthomonas</taxon>
    </lineage>
</organism>
<proteinExistence type="predicted"/>
<dbReference type="Proteomes" id="UP000238908">
    <property type="component" value="Unassembled WGS sequence"/>
</dbReference>
<evidence type="ECO:0000313" key="2">
    <source>
        <dbReference type="Proteomes" id="UP000238908"/>
    </source>
</evidence>
<gene>
    <name evidence="1" type="ORF">XdyCFBP7245_02655</name>
</gene>
<reference evidence="1 2" key="1">
    <citation type="submission" date="2016-08" db="EMBL/GenBank/DDBJ databases">
        <authorList>
            <person name="Seilhamer J.J."/>
        </authorList>
    </citation>
    <scope>NUCLEOTIDE SEQUENCE [LARGE SCALE GENOMIC DNA]</scope>
    <source>
        <strain evidence="1 2">CFBP7245</strain>
    </source>
</reference>
<accession>A0A2S7CA30</accession>
<evidence type="ECO:0000313" key="1">
    <source>
        <dbReference type="EMBL" id="PPU58439.1"/>
    </source>
</evidence>
<comment type="caution">
    <text evidence="1">The sequence shown here is derived from an EMBL/GenBank/DDBJ whole genome shotgun (WGS) entry which is preliminary data.</text>
</comment>
<dbReference type="EMBL" id="MDEE01000002">
    <property type="protein sequence ID" value="PPU58439.1"/>
    <property type="molecule type" value="Genomic_DNA"/>
</dbReference>
<dbReference type="AlphaFoldDB" id="A0A2S7CA30"/>
<name>A0A2S7CA30_9XANT</name>